<dbReference type="EMBL" id="FUKI01000034">
    <property type="protein sequence ID" value="SJM90003.1"/>
    <property type="molecule type" value="Genomic_DNA"/>
</dbReference>
<reference evidence="2" key="1">
    <citation type="submission" date="2017-02" db="EMBL/GenBank/DDBJ databases">
        <authorList>
            <person name="Daims H."/>
        </authorList>
    </citation>
    <scope>NUCLEOTIDE SEQUENCE [LARGE SCALE GENOMIC DNA]</scope>
</reference>
<evidence type="ECO:0000313" key="1">
    <source>
        <dbReference type="EMBL" id="SJM90003.1"/>
    </source>
</evidence>
<organism evidence="1 2">
    <name type="scientific">Crenothrix polyspora</name>
    <dbReference type="NCBI Taxonomy" id="360316"/>
    <lineage>
        <taxon>Bacteria</taxon>
        <taxon>Pseudomonadati</taxon>
        <taxon>Pseudomonadota</taxon>
        <taxon>Gammaproteobacteria</taxon>
        <taxon>Methylococcales</taxon>
        <taxon>Crenotrichaceae</taxon>
        <taxon>Crenothrix</taxon>
    </lineage>
</organism>
<protein>
    <submittedName>
        <fullName evidence="1">Uncharacterized protein</fullName>
    </submittedName>
</protein>
<dbReference type="Proteomes" id="UP000195667">
    <property type="component" value="Unassembled WGS sequence"/>
</dbReference>
<proteinExistence type="predicted"/>
<dbReference type="AlphaFoldDB" id="A0A1R4H178"/>
<sequence length="50" mass="5785">MLPNLQLDHGLMVRDTQKELFGMLLKKRQMVLLKQLILYDISAPTFSAKP</sequence>
<name>A0A1R4H178_9GAMM</name>
<evidence type="ECO:0000313" key="2">
    <source>
        <dbReference type="Proteomes" id="UP000195667"/>
    </source>
</evidence>
<accession>A0A1R4H178</accession>
<keyword evidence="2" id="KW-1185">Reference proteome</keyword>
<gene>
    <name evidence="1" type="ORF">CRENPOLYSF1_1290020</name>
</gene>